<evidence type="ECO:0000256" key="1">
    <source>
        <dbReference type="ARBA" id="ARBA00006525"/>
    </source>
</evidence>
<keyword evidence="5" id="KW-1185">Reference proteome</keyword>
<proteinExistence type="inferred from homology"/>
<dbReference type="eggNOG" id="COG0758">
    <property type="taxonomic scope" value="Bacteria"/>
</dbReference>
<dbReference type="InterPro" id="IPR036388">
    <property type="entry name" value="WH-like_DNA-bd_sf"/>
</dbReference>
<dbReference type="SUPFAM" id="SSF47781">
    <property type="entry name" value="RuvA domain 2-like"/>
    <property type="match status" value="1"/>
</dbReference>
<dbReference type="PANTHER" id="PTHR43022">
    <property type="entry name" value="PROTEIN SMF"/>
    <property type="match status" value="1"/>
</dbReference>
<dbReference type="RefSeq" id="WP_027473616.1">
    <property type="nucleotide sequence ID" value="NZ_BAMD01000026.1"/>
</dbReference>
<name>W7XYC3_9BACT</name>
<dbReference type="Pfam" id="PF17782">
    <property type="entry name" value="WHD_DprA"/>
    <property type="match status" value="1"/>
</dbReference>
<dbReference type="NCBIfam" id="TIGR00732">
    <property type="entry name" value="dprA"/>
    <property type="match status" value="1"/>
</dbReference>
<dbReference type="Gene3D" id="3.40.50.450">
    <property type="match status" value="1"/>
</dbReference>
<dbReference type="Pfam" id="PF02481">
    <property type="entry name" value="DNA_processg_A"/>
    <property type="match status" value="1"/>
</dbReference>
<dbReference type="Pfam" id="PF14520">
    <property type="entry name" value="HHH_5"/>
    <property type="match status" value="1"/>
</dbReference>
<evidence type="ECO:0000259" key="3">
    <source>
        <dbReference type="Pfam" id="PF17782"/>
    </source>
</evidence>
<comment type="caution">
    <text evidence="4">The sequence shown here is derived from an EMBL/GenBank/DDBJ whole genome shotgun (WGS) entry which is preliminary data.</text>
</comment>
<feature type="domain" description="Smf/DprA SLOG" evidence="2">
    <location>
        <begin position="82"/>
        <end position="291"/>
    </location>
</feature>
<reference evidence="4 5" key="1">
    <citation type="journal article" date="2014" name="Genome Announc.">
        <title>Draft Genome Sequence of Cytophaga fermentans JCM 21142T, a Facultative Anaerobe Isolated from Marine Mud.</title>
        <authorList>
            <person name="Starns D."/>
            <person name="Oshima K."/>
            <person name="Suda W."/>
            <person name="Iino T."/>
            <person name="Yuki M."/>
            <person name="Inoue J."/>
            <person name="Kitamura K."/>
            <person name="Iida T."/>
            <person name="Darby A."/>
            <person name="Hattori M."/>
            <person name="Ohkuma M."/>
        </authorList>
    </citation>
    <scope>NUCLEOTIDE SEQUENCE [LARGE SCALE GENOMIC DNA]</scope>
    <source>
        <strain evidence="4 5">JCM 21142</strain>
    </source>
</reference>
<dbReference type="EMBL" id="BAMD01000026">
    <property type="protein sequence ID" value="GAF03585.1"/>
    <property type="molecule type" value="Genomic_DNA"/>
</dbReference>
<dbReference type="Proteomes" id="UP000019402">
    <property type="component" value="Unassembled WGS sequence"/>
</dbReference>
<protein>
    <submittedName>
        <fullName evidence="4">Uncharacterized protein</fullName>
    </submittedName>
</protein>
<evidence type="ECO:0000259" key="2">
    <source>
        <dbReference type="Pfam" id="PF02481"/>
    </source>
</evidence>
<dbReference type="GO" id="GO:0009294">
    <property type="term" value="P:DNA-mediated transformation"/>
    <property type="evidence" value="ECO:0007669"/>
    <property type="project" value="InterPro"/>
</dbReference>
<dbReference type="STRING" id="869213.GCA_000517085_04386"/>
<dbReference type="InterPro" id="IPR003488">
    <property type="entry name" value="DprA"/>
</dbReference>
<dbReference type="InterPro" id="IPR041614">
    <property type="entry name" value="DprA_WH"/>
</dbReference>
<evidence type="ECO:0000313" key="4">
    <source>
        <dbReference type="EMBL" id="GAF03585.1"/>
    </source>
</evidence>
<dbReference type="Gene3D" id="1.10.10.10">
    <property type="entry name" value="Winged helix-like DNA-binding domain superfamily/Winged helix DNA-binding domain"/>
    <property type="match status" value="1"/>
</dbReference>
<evidence type="ECO:0000313" key="5">
    <source>
        <dbReference type="Proteomes" id="UP000019402"/>
    </source>
</evidence>
<accession>W7XYC3</accession>
<comment type="similarity">
    <text evidence="1">Belongs to the DprA/Smf family.</text>
</comment>
<organism evidence="4 5">
    <name type="scientific">Saccharicrinis fermentans DSM 9555 = JCM 21142</name>
    <dbReference type="NCBI Taxonomy" id="869213"/>
    <lineage>
        <taxon>Bacteria</taxon>
        <taxon>Pseudomonadati</taxon>
        <taxon>Bacteroidota</taxon>
        <taxon>Bacteroidia</taxon>
        <taxon>Marinilabiliales</taxon>
        <taxon>Marinilabiliaceae</taxon>
        <taxon>Saccharicrinis</taxon>
    </lineage>
</organism>
<dbReference type="SUPFAM" id="SSF102405">
    <property type="entry name" value="MCP/YpsA-like"/>
    <property type="match status" value="1"/>
</dbReference>
<dbReference type="PANTHER" id="PTHR43022:SF1">
    <property type="entry name" value="PROTEIN SMF"/>
    <property type="match status" value="1"/>
</dbReference>
<sequence>MDSLLKYKIAISLVKGLGPRLIRNVIAYLGSIEAVFTEKERVLAKIPGVGEKQASVISNSHVMERAEEEIEFVLKNNIRTHFFLDDGFPARLNNCDDGPVMLYSKGKHALTGKRMLAVVGTRKVTEDGKRNCRNFICELSKNNPSITIVSGLAYGVDICAHRAALEFGLPTIAVLAHGLDRIYPKMHTPETEELMTDGALLTEYRSGTVPDKPNFVKRNRIVAGLTDATLVVESAIKGGALITAYLAQSYNRDVLALPGRVDDEFSKGCNKLIKSQVAAMVENAEDLLYALNWEPENGYKAAEQLSLFEEPTGEAGLIYKLIKREKEVSVNFLSVSSGIPVSRVSSLLLKLEFDGLLKSLPGNRYRCL</sequence>
<feature type="domain" description="DprA winged helix" evidence="3">
    <location>
        <begin position="326"/>
        <end position="363"/>
    </location>
</feature>
<gene>
    <name evidence="4" type="ORF">JCM21142_52263</name>
</gene>
<dbReference type="InterPro" id="IPR057666">
    <property type="entry name" value="DrpA_SLOG"/>
</dbReference>
<dbReference type="InterPro" id="IPR010994">
    <property type="entry name" value="RuvA_2-like"/>
</dbReference>
<dbReference type="AlphaFoldDB" id="W7XYC3"/>